<evidence type="ECO:0000256" key="1">
    <source>
        <dbReference type="ARBA" id="ARBA00004173"/>
    </source>
</evidence>
<accession>A0A3B1J321</accession>
<reference evidence="18" key="3">
    <citation type="submission" date="2025-08" db="UniProtKB">
        <authorList>
            <consortium name="Ensembl"/>
        </authorList>
    </citation>
    <scope>IDENTIFICATION</scope>
</reference>
<dbReference type="Gene3D" id="3.40.50.300">
    <property type="entry name" value="P-loop containing nucleotide triphosphate hydrolases"/>
    <property type="match status" value="2"/>
</dbReference>
<evidence type="ECO:0000256" key="13">
    <source>
        <dbReference type="ARBA" id="ARBA00056809"/>
    </source>
</evidence>
<evidence type="ECO:0000256" key="9">
    <source>
        <dbReference type="ARBA" id="ARBA00022824"/>
    </source>
</evidence>
<keyword evidence="11" id="KW-0496">Mitochondrion</keyword>
<reference evidence="19" key="1">
    <citation type="submission" date="2013-03" db="EMBL/GenBank/DDBJ databases">
        <authorList>
            <person name="Jeffery W."/>
            <person name="Warren W."/>
            <person name="Wilson R.K."/>
        </authorList>
    </citation>
    <scope>NUCLEOTIDE SEQUENCE</scope>
    <source>
        <strain evidence="19">female</strain>
    </source>
</reference>
<dbReference type="Proteomes" id="UP000018467">
    <property type="component" value="Unassembled WGS sequence"/>
</dbReference>
<dbReference type="GeneTree" id="ENSGT01140000282522"/>
<keyword evidence="19" id="KW-1185">Reference proteome</keyword>
<dbReference type="InParanoid" id="A0A3B1J321"/>
<evidence type="ECO:0000256" key="8">
    <source>
        <dbReference type="ARBA" id="ARBA00022741"/>
    </source>
</evidence>
<evidence type="ECO:0000256" key="11">
    <source>
        <dbReference type="ARBA" id="ARBA00023128"/>
    </source>
</evidence>
<protein>
    <recommendedName>
        <fullName evidence="14">GTPase IMAP family member 8</fullName>
    </recommendedName>
    <alternativeName>
        <fullName evidence="15">Immune-associated nucleotide-binding protein 9</fullName>
    </alternativeName>
</protein>
<evidence type="ECO:0000256" key="15">
    <source>
        <dbReference type="ARBA" id="ARBA00077278"/>
    </source>
</evidence>
<dbReference type="STRING" id="7994.ENSAMXP00000035734"/>
<dbReference type="InterPro" id="IPR045058">
    <property type="entry name" value="GIMA/IAN/Toc"/>
</dbReference>
<comment type="similarity">
    <text evidence="5">Belongs to the TRAFAC class TrmE-Era-EngA-EngB-Septin-like GTPase superfamily. AIG1/Toc34/Toc159-like paraseptin GTPase family. IAN subfamily.</text>
</comment>
<evidence type="ECO:0000256" key="4">
    <source>
        <dbReference type="ARBA" id="ARBA00004555"/>
    </source>
</evidence>
<sequence length="446" mass="50794">MYVMLVSGFQNAELSEGRSFDKVVLLGRNSADKCMIRRTFLSYEDFKPGQSTYEASCEIGLKWISIIDPPDVSNILDPETETKIWEYLKLSSVFLLVFQQGEVRAEDISLVSHLQEKFGQKLVDQTVPVLIVKQELLLQSSISAAVDQNLKKIAYACGRRLCVFYSGMDRMQLIDHLQKCYNVTERKERLEPRGYEENRDVQPLPTEQRPPEERRQKTEDSRVGANQVVSTPDTKKSSRERNVMTIVLLGQTGSGKSATGNTILGRREFKSFASSSPVTQRCKKGEGVVYGIKVRVIDTPDFFDEDLQNPEAHIQKCKELSKHRPVVYLLVMHMGRFTEGERESVSNIEQTFGAEALRETIVLFTGKEKLKGRNLEDFIRNADLQLQQLISKCGSRYVAFNNSEKSPQQVKKLMESIMKMQVKQGQNIKELYPDFKKSSNNECATS</sequence>
<evidence type="ECO:0000256" key="2">
    <source>
        <dbReference type="ARBA" id="ARBA00004240"/>
    </source>
</evidence>
<comment type="subcellular location">
    <subcellularLocation>
        <location evidence="3">Cytoplasm</location>
        <location evidence="3">Cytosol</location>
    </subcellularLocation>
    <subcellularLocation>
        <location evidence="2">Endoplasmic reticulum</location>
    </subcellularLocation>
    <subcellularLocation>
        <location evidence="4">Golgi apparatus</location>
    </subcellularLocation>
    <subcellularLocation>
        <location evidence="1">Mitochondrion</location>
    </subcellularLocation>
</comment>
<dbReference type="AlphaFoldDB" id="A0A3B1J321"/>
<evidence type="ECO:0000256" key="5">
    <source>
        <dbReference type="ARBA" id="ARBA00008535"/>
    </source>
</evidence>
<name>A0A3B1J321_ASTMX</name>
<evidence type="ECO:0000313" key="18">
    <source>
        <dbReference type="Ensembl" id="ENSAMXP00000035734.1"/>
    </source>
</evidence>
<evidence type="ECO:0000256" key="6">
    <source>
        <dbReference type="ARBA" id="ARBA00022490"/>
    </source>
</evidence>
<evidence type="ECO:0000256" key="3">
    <source>
        <dbReference type="ARBA" id="ARBA00004514"/>
    </source>
</evidence>
<dbReference type="PROSITE" id="PS51720">
    <property type="entry name" value="G_AIG1"/>
    <property type="match status" value="1"/>
</dbReference>
<dbReference type="PANTHER" id="PTHR10903:SF188">
    <property type="entry name" value="GTPASE IMAP FAMILY MEMBER 2-LIKE-RELATED"/>
    <property type="match status" value="1"/>
</dbReference>
<feature type="domain" description="AIG1-type G" evidence="17">
    <location>
        <begin position="241"/>
        <end position="441"/>
    </location>
</feature>
<dbReference type="InterPro" id="IPR027417">
    <property type="entry name" value="P-loop_NTPase"/>
</dbReference>
<evidence type="ECO:0000256" key="12">
    <source>
        <dbReference type="ARBA" id="ARBA00023134"/>
    </source>
</evidence>
<dbReference type="Ensembl" id="ENSAMXT00000051822.1">
    <property type="protein sequence ID" value="ENSAMXP00000035734.1"/>
    <property type="gene ID" value="ENSAMXG00000038417.1"/>
</dbReference>
<evidence type="ECO:0000256" key="10">
    <source>
        <dbReference type="ARBA" id="ARBA00023034"/>
    </source>
</evidence>
<dbReference type="GO" id="GO:0005829">
    <property type="term" value="C:cytosol"/>
    <property type="evidence" value="ECO:0007669"/>
    <property type="project" value="UniProtKB-SubCell"/>
</dbReference>
<keyword evidence="9" id="KW-0256">Endoplasmic reticulum</keyword>
<evidence type="ECO:0000256" key="16">
    <source>
        <dbReference type="SAM" id="MobiDB-lite"/>
    </source>
</evidence>
<dbReference type="GO" id="GO:0005525">
    <property type="term" value="F:GTP binding"/>
    <property type="evidence" value="ECO:0007669"/>
    <property type="project" value="UniProtKB-KW"/>
</dbReference>
<dbReference type="GO" id="GO:0005783">
    <property type="term" value="C:endoplasmic reticulum"/>
    <property type="evidence" value="ECO:0007669"/>
    <property type="project" value="UniProtKB-SubCell"/>
</dbReference>
<reference evidence="19" key="2">
    <citation type="journal article" date="2014" name="Nat. Commun.">
        <title>The cavefish genome reveals candidate genes for eye loss.</title>
        <authorList>
            <person name="McGaugh S.E."/>
            <person name="Gross J.B."/>
            <person name="Aken B."/>
            <person name="Blin M."/>
            <person name="Borowsky R."/>
            <person name="Chalopin D."/>
            <person name="Hinaux H."/>
            <person name="Jeffery W.R."/>
            <person name="Keene A."/>
            <person name="Ma L."/>
            <person name="Minx P."/>
            <person name="Murphy D."/>
            <person name="O'Quin K.E."/>
            <person name="Retaux S."/>
            <person name="Rohner N."/>
            <person name="Searle S.M."/>
            <person name="Stahl B.A."/>
            <person name="Tabin C."/>
            <person name="Volff J.N."/>
            <person name="Yoshizawa M."/>
            <person name="Warren W.C."/>
        </authorList>
    </citation>
    <scope>NUCLEOTIDE SEQUENCE [LARGE SCALE GENOMIC DNA]</scope>
    <source>
        <strain evidence="19">female</strain>
    </source>
</reference>
<dbReference type="InterPro" id="IPR006703">
    <property type="entry name" value="G_AIG1"/>
</dbReference>
<evidence type="ECO:0000256" key="14">
    <source>
        <dbReference type="ARBA" id="ARBA00073539"/>
    </source>
</evidence>
<dbReference type="Bgee" id="ENSAMXG00000038417">
    <property type="expression patterns" value="Expressed in pharyngeal gill"/>
</dbReference>
<dbReference type="GO" id="GO:0005794">
    <property type="term" value="C:Golgi apparatus"/>
    <property type="evidence" value="ECO:0007669"/>
    <property type="project" value="UniProtKB-SubCell"/>
</dbReference>
<proteinExistence type="inferred from homology"/>
<comment type="function">
    <text evidence="13">Exerts an anti-apoptotic effect in the immune system and is involved in responses to infections.</text>
</comment>
<keyword evidence="8" id="KW-0547">Nucleotide-binding</keyword>
<reference evidence="18" key="4">
    <citation type="submission" date="2025-09" db="UniProtKB">
        <authorList>
            <consortium name="Ensembl"/>
        </authorList>
    </citation>
    <scope>IDENTIFICATION</scope>
</reference>
<feature type="compositionally biased region" description="Basic and acidic residues" evidence="16">
    <location>
        <begin position="191"/>
        <end position="200"/>
    </location>
</feature>
<keyword evidence="7" id="KW-0677">Repeat</keyword>
<keyword evidence="10" id="KW-0333">Golgi apparatus</keyword>
<dbReference type="GO" id="GO:0005739">
    <property type="term" value="C:mitochondrion"/>
    <property type="evidence" value="ECO:0007669"/>
    <property type="project" value="UniProtKB-SubCell"/>
</dbReference>
<feature type="region of interest" description="Disordered" evidence="16">
    <location>
        <begin position="191"/>
        <end position="240"/>
    </location>
</feature>
<evidence type="ECO:0000313" key="19">
    <source>
        <dbReference type="Proteomes" id="UP000018467"/>
    </source>
</evidence>
<dbReference type="FunFam" id="3.40.50.300:FF:000536">
    <property type="entry name" value="GTPase IMAP family member 8"/>
    <property type="match status" value="1"/>
</dbReference>
<organism evidence="18 19">
    <name type="scientific">Astyanax mexicanus</name>
    <name type="common">Blind cave fish</name>
    <name type="synonym">Astyanax fasciatus mexicanus</name>
    <dbReference type="NCBI Taxonomy" id="7994"/>
    <lineage>
        <taxon>Eukaryota</taxon>
        <taxon>Metazoa</taxon>
        <taxon>Chordata</taxon>
        <taxon>Craniata</taxon>
        <taxon>Vertebrata</taxon>
        <taxon>Euteleostomi</taxon>
        <taxon>Actinopterygii</taxon>
        <taxon>Neopterygii</taxon>
        <taxon>Teleostei</taxon>
        <taxon>Ostariophysi</taxon>
        <taxon>Characiformes</taxon>
        <taxon>Characoidei</taxon>
        <taxon>Acestrorhamphidae</taxon>
        <taxon>Acestrorhamphinae</taxon>
        <taxon>Astyanax</taxon>
    </lineage>
</organism>
<keyword evidence="6" id="KW-0963">Cytoplasm</keyword>
<feature type="compositionally biased region" description="Basic and acidic residues" evidence="16">
    <location>
        <begin position="209"/>
        <end position="222"/>
    </location>
</feature>
<keyword evidence="12" id="KW-0342">GTP-binding</keyword>
<evidence type="ECO:0000259" key="17">
    <source>
        <dbReference type="PROSITE" id="PS51720"/>
    </source>
</evidence>
<evidence type="ECO:0000256" key="7">
    <source>
        <dbReference type="ARBA" id="ARBA00022737"/>
    </source>
</evidence>
<dbReference type="SUPFAM" id="SSF52540">
    <property type="entry name" value="P-loop containing nucleoside triphosphate hydrolases"/>
    <property type="match status" value="1"/>
</dbReference>
<dbReference type="PANTHER" id="PTHR10903">
    <property type="entry name" value="GTPASE, IMAP FAMILY MEMBER-RELATED"/>
    <property type="match status" value="1"/>
</dbReference>
<dbReference type="Pfam" id="PF04548">
    <property type="entry name" value="AIG1"/>
    <property type="match status" value="2"/>
</dbReference>